<evidence type="ECO:0000256" key="1">
    <source>
        <dbReference type="ARBA" id="ARBA00010838"/>
    </source>
</evidence>
<accession>E0VJB5</accession>
<dbReference type="InterPro" id="IPR017853">
    <property type="entry name" value="GH"/>
</dbReference>
<dbReference type="Pfam" id="PF00151">
    <property type="entry name" value="Lipase"/>
    <property type="match status" value="1"/>
</dbReference>
<dbReference type="PANTHER" id="PTHR10353:SF36">
    <property type="entry name" value="LP05116P"/>
    <property type="match status" value="1"/>
</dbReference>
<dbReference type="RefSeq" id="XP_002426209.1">
    <property type="nucleotide sequence ID" value="XM_002426164.1"/>
</dbReference>
<evidence type="ECO:0000313" key="9">
    <source>
        <dbReference type="Proteomes" id="UP000009046"/>
    </source>
</evidence>
<dbReference type="InterPro" id="IPR033132">
    <property type="entry name" value="GH_1_N_CS"/>
</dbReference>
<dbReference type="EC" id="3.2.1.21" evidence="7"/>
<reference evidence="7" key="1">
    <citation type="submission" date="2007-04" db="EMBL/GenBank/DDBJ databases">
        <title>Annotation of Pediculus humanus corporis strain USDA.</title>
        <authorList>
            <person name="Kirkness E."/>
            <person name="Hannick L."/>
            <person name="Hass B."/>
            <person name="Bruggner R."/>
            <person name="Lawson D."/>
            <person name="Bidwell S."/>
            <person name="Joardar V."/>
            <person name="Caler E."/>
            <person name="Walenz B."/>
            <person name="Inman J."/>
            <person name="Schobel S."/>
            <person name="Galinsky K."/>
            <person name="Amedeo P."/>
            <person name="Strausberg R."/>
        </authorList>
    </citation>
    <scope>NUCLEOTIDE SEQUENCE</scope>
    <source>
        <strain evidence="7">USDA</strain>
    </source>
</reference>
<dbReference type="Gene3D" id="3.20.20.80">
    <property type="entry name" value="Glycosidases"/>
    <property type="match status" value="1"/>
</dbReference>
<comment type="similarity">
    <text evidence="1">Belongs to the glycosyl hydrolase 1 family.</text>
</comment>
<dbReference type="GO" id="GO:0005975">
    <property type="term" value="P:carbohydrate metabolic process"/>
    <property type="evidence" value="ECO:0007669"/>
    <property type="project" value="InterPro"/>
</dbReference>
<protein>
    <submittedName>
        <fullName evidence="7 8">Beta-glucosidase, putative</fullName>
        <ecNumber evidence="7">3.1.1.32</ecNumber>
        <ecNumber evidence="7">3.2.1.21</ecNumber>
    </submittedName>
</protein>
<evidence type="ECO:0000256" key="3">
    <source>
        <dbReference type="ARBA" id="ARBA00022801"/>
    </source>
</evidence>
<keyword evidence="4" id="KW-0325">Glycoprotein</keyword>
<dbReference type="PROSITE" id="PS00653">
    <property type="entry name" value="GLYCOSYL_HYDROL_F1_2"/>
    <property type="match status" value="1"/>
</dbReference>
<dbReference type="OMA" id="EINAMDM"/>
<dbReference type="EMBL" id="DS235221">
    <property type="protein sequence ID" value="EEB13471.1"/>
    <property type="molecule type" value="Genomic_DNA"/>
</dbReference>
<dbReference type="InterPro" id="IPR001360">
    <property type="entry name" value="Glyco_hydro_1"/>
</dbReference>
<evidence type="ECO:0000313" key="7">
    <source>
        <dbReference type="EMBL" id="EEB13471.1"/>
    </source>
</evidence>
<name>E0VJB5_PEDHC</name>
<dbReference type="InterPro" id="IPR029058">
    <property type="entry name" value="AB_hydrolase_fold"/>
</dbReference>
<dbReference type="PANTHER" id="PTHR10353">
    <property type="entry name" value="GLYCOSYL HYDROLASE"/>
    <property type="match status" value="1"/>
</dbReference>
<dbReference type="PRINTS" id="PR00131">
    <property type="entry name" value="GLHYDRLASE1"/>
</dbReference>
<dbReference type="InterPro" id="IPR013818">
    <property type="entry name" value="Lipase"/>
</dbReference>
<keyword evidence="5 7" id="KW-0326">Glycosidase</keyword>
<dbReference type="FunFam" id="3.20.20.80:FF:000013">
    <property type="entry name" value="lactase-phlorizin hydrolase"/>
    <property type="match status" value="1"/>
</dbReference>
<dbReference type="CTD" id="8230743"/>
<gene>
    <name evidence="8" type="primary">8230743</name>
    <name evidence="7" type="ORF">Phum_PHUM241350</name>
</gene>
<dbReference type="InParanoid" id="E0VJB5"/>
<evidence type="ECO:0000256" key="5">
    <source>
        <dbReference type="ARBA" id="ARBA00023295"/>
    </source>
</evidence>
<dbReference type="SUPFAM" id="SSF53474">
    <property type="entry name" value="alpha/beta-Hydrolases"/>
    <property type="match status" value="1"/>
</dbReference>
<dbReference type="Gene3D" id="3.40.50.1820">
    <property type="entry name" value="alpha/beta hydrolase"/>
    <property type="match status" value="1"/>
</dbReference>
<evidence type="ECO:0000313" key="8">
    <source>
        <dbReference type="EnsemblMetazoa" id="PHUM241350-PA"/>
    </source>
</evidence>
<dbReference type="Pfam" id="PF00232">
    <property type="entry name" value="Glyco_hydro_1"/>
    <property type="match status" value="1"/>
</dbReference>
<dbReference type="VEuPathDB" id="VectorBase:PHUM241350"/>
<evidence type="ECO:0000256" key="4">
    <source>
        <dbReference type="ARBA" id="ARBA00023180"/>
    </source>
</evidence>
<dbReference type="OrthoDB" id="65569at2759"/>
<evidence type="ECO:0000259" key="6">
    <source>
        <dbReference type="Pfam" id="PF00151"/>
    </source>
</evidence>
<organism>
    <name type="scientific">Pediculus humanus subsp. corporis</name>
    <name type="common">Body louse</name>
    <dbReference type="NCBI Taxonomy" id="121224"/>
    <lineage>
        <taxon>Eukaryota</taxon>
        <taxon>Metazoa</taxon>
        <taxon>Ecdysozoa</taxon>
        <taxon>Arthropoda</taxon>
        <taxon>Hexapoda</taxon>
        <taxon>Insecta</taxon>
        <taxon>Pterygota</taxon>
        <taxon>Neoptera</taxon>
        <taxon>Paraneoptera</taxon>
        <taxon>Psocodea</taxon>
        <taxon>Troctomorpha</taxon>
        <taxon>Phthiraptera</taxon>
        <taxon>Anoplura</taxon>
        <taxon>Pediculidae</taxon>
        <taxon>Pediculus</taxon>
    </lineage>
</organism>
<reference evidence="8" key="3">
    <citation type="submission" date="2020-05" db="UniProtKB">
        <authorList>
            <consortium name="EnsemblMetazoa"/>
        </authorList>
    </citation>
    <scope>IDENTIFICATION</scope>
    <source>
        <strain evidence="8">USDA</strain>
    </source>
</reference>
<dbReference type="EMBL" id="AAZO01002797">
    <property type="status" value="NOT_ANNOTATED_CDS"/>
    <property type="molecule type" value="Genomic_DNA"/>
</dbReference>
<dbReference type="GeneID" id="8230743"/>
<keyword evidence="3 7" id="KW-0378">Hydrolase</keyword>
<dbReference type="FunCoup" id="E0VJB5">
    <property type="interactions" value="2"/>
</dbReference>
<dbReference type="KEGG" id="phu:Phum_PHUM241350"/>
<dbReference type="AlphaFoldDB" id="E0VJB5"/>
<evidence type="ECO:0000256" key="2">
    <source>
        <dbReference type="ARBA" id="ARBA00011738"/>
    </source>
</evidence>
<sequence length="760" mass="85895">MELQNDLSLGTSQTSSECKWKTVYDNVSCPDPDINYYYYSGLNDDEKIKINLLEKNFLQETSWDPHKHNLVYIHGYGGGGGGGGGDTDEVFPTSIIKNAYINNGSYNLFIVDWSPLSKPPCYLSSVYNLNKVSKCTAELYKMIRSMGISSNGITCVGHSLGAHGCGLISKHIDFRMHRIIGLDPAGPMITSMTRLKSEMANDVQVIYTNAGKFGDIFTDGKVNFCINGGKIQPKCRNSDIGMDLCSHMASVCYLAESVDGTIARVAKPCARQCPFGPRKSQGPIKAVIMGNSFPDDFFFGFATASYQIEGGWKDDGKGENIWDRLVHNDNEKIKDGSTGDIACDSYHLYKEDVQLLKNLNADVYRFSLSWSRILPNGDLSKINQPGIIYYKNLLNELINNNIKPMVTLYHWDLPQPLQNLGGWTNPIIVDYFEDYSKLAFQEFGNMVNWWITFNEPFEICKNGYGENSNAPALNMSGKADYLCAHNILKSHARAFHVYDEIFAKSQKGQVGITLNGGWNEPLTDSEEDKMAAETALEFSIGWFLHPILGPGGDYPKIMRENIDKNSKKENLPRSRLPNFDNFWKIHIQGTLHFLGVNHYSTYLTTPSNEIYPVPSYMNDLGVSFSQNSSWPPSSASWLKVEPIGFRKKLNWIKNYTRNFPIIITENGYADDGKLCDTERINYHSKYLNELSKSILIDECNVMGYVAWSLFDNFEWNDGYSLKFGIYNVNFTHPNRIRKAKSSVEFFKKLINNHTIEPLLN</sequence>
<dbReference type="EC" id="3.1.1.32" evidence="7"/>
<dbReference type="eggNOG" id="KOG0626">
    <property type="taxonomic scope" value="Eukaryota"/>
</dbReference>
<dbReference type="STRING" id="121224.E0VJB5"/>
<comment type="subunit">
    <text evidence="2">Homodimer.</text>
</comment>
<dbReference type="Proteomes" id="UP000009046">
    <property type="component" value="Unassembled WGS sequence"/>
</dbReference>
<proteinExistence type="inferred from homology"/>
<dbReference type="SUPFAM" id="SSF51445">
    <property type="entry name" value="(Trans)glycosidases"/>
    <property type="match status" value="1"/>
</dbReference>
<dbReference type="HOGENOM" id="CLU_366960_0_0_1"/>
<dbReference type="GO" id="GO:0008970">
    <property type="term" value="F:phospholipase A1 activity"/>
    <property type="evidence" value="ECO:0007669"/>
    <property type="project" value="UniProtKB-EC"/>
</dbReference>
<dbReference type="GO" id="GO:0008422">
    <property type="term" value="F:beta-glucosidase activity"/>
    <property type="evidence" value="ECO:0007669"/>
    <property type="project" value="UniProtKB-EC"/>
</dbReference>
<keyword evidence="9" id="KW-1185">Reference proteome</keyword>
<dbReference type="EnsemblMetazoa" id="PHUM241350-RA">
    <property type="protein sequence ID" value="PHUM241350-PA"/>
    <property type="gene ID" value="PHUM241350"/>
</dbReference>
<feature type="domain" description="Lipase" evidence="6">
    <location>
        <begin position="33"/>
        <end position="272"/>
    </location>
</feature>
<reference evidence="7" key="2">
    <citation type="submission" date="2007-04" db="EMBL/GenBank/DDBJ databases">
        <title>The genome of the human body louse.</title>
        <authorList>
            <consortium name="The Human Body Louse Genome Consortium"/>
            <person name="Kirkness E."/>
            <person name="Walenz B."/>
            <person name="Hass B."/>
            <person name="Bruggner R."/>
            <person name="Strausberg R."/>
        </authorList>
    </citation>
    <scope>NUCLEOTIDE SEQUENCE</scope>
    <source>
        <strain evidence="7">USDA</strain>
    </source>
</reference>